<keyword evidence="6" id="KW-1185">Reference proteome</keyword>
<accession>A0ABZ2M9F1</accession>
<dbReference type="Gene3D" id="1.10.10.10">
    <property type="entry name" value="Winged helix-like DNA-binding domain superfamily/Winged helix DNA-binding domain"/>
    <property type="match status" value="1"/>
</dbReference>
<dbReference type="NCBIfam" id="NF033788">
    <property type="entry name" value="HTH_metalloreg"/>
    <property type="match status" value="1"/>
</dbReference>
<dbReference type="RefSeq" id="WP_394828775.1">
    <property type="nucleotide sequence ID" value="NZ_CP089984.1"/>
</dbReference>
<dbReference type="InterPro" id="IPR011991">
    <property type="entry name" value="ArsR-like_HTH"/>
</dbReference>
<evidence type="ECO:0000256" key="3">
    <source>
        <dbReference type="ARBA" id="ARBA00023163"/>
    </source>
</evidence>
<dbReference type="SMART" id="SM00418">
    <property type="entry name" value="HTH_ARSR"/>
    <property type="match status" value="1"/>
</dbReference>
<evidence type="ECO:0000313" key="6">
    <source>
        <dbReference type="Proteomes" id="UP001370348"/>
    </source>
</evidence>
<evidence type="ECO:0000256" key="2">
    <source>
        <dbReference type="ARBA" id="ARBA00023125"/>
    </source>
</evidence>
<name>A0ABZ2M9F1_9BACT</name>
<dbReference type="PRINTS" id="PR00778">
    <property type="entry name" value="HTHARSR"/>
</dbReference>
<dbReference type="EMBL" id="CP089984">
    <property type="protein sequence ID" value="WXB19149.1"/>
    <property type="molecule type" value="Genomic_DNA"/>
</dbReference>
<dbReference type="InterPro" id="IPR036388">
    <property type="entry name" value="WH-like_DNA-bd_sf"/>
</dbReference>
<evidence type="ECO:0000313" key="5">
    <source>
        <dbReference type="EMBL" id="WXB19149.1"/>
    </source>
</evidence>
<reference evidence="5 6" key="1">
    <citation type="submission" date="2021-12" db="EMBL/GenBank/DDBJ databases">
        <title>Discovery of the Pendulisporaceae a myxobacterial family with distinct sporulation behavior and unique specialized metabolism.</title>
        <authorList>
            <person name="Garcia R."/>
            <person name="Popoff A."/>
            <person name="Bader C.D."/>
            <person name="Loehr J."/>
            <person name="Walesch S."/>
            <person name="Walt C."/>
            <person name="Boldt J."/>
            <person name="Bunk B."/>
            <person name="Haeckl F.J.F.P.J."/>
            <person name="Gunesch A.P."/>
            <person name="Birkelbach J."/>
            <person name="Nuebel U."/>
            <person name="Pietschmann T."/>
            <person name="Bach T."/>
            <person name="Mueller R."/>
        </authorList>
    </citation>
    <scope>NUCLEOTIDE SEQUENCE [LARGE SCALE GENOMIC DNA]</scope>
    <source>
        <strain evidence="5 6">MSr11954</strain>
    </source>
</reference>
<protein>
    <submittedName>
        <fullName evidence="5">Metalloregulator ArsR/SmtB family transcription factor</fullName>
    </submittedName>
</protein>
<dbReference type="CDD" id="cd00090">
    <property type="entry name" value="HTH_ARSR"/>
    <property type="match status" value="1"/>
</dbReference>
<sequence length="135" mass="15115">MAMMKQPLSEPHDATCVPNEHALRTIRRKPVVSDEAFERAASLFRTAADVSRLKLLERLADGEWCVTELAEAAGSALSTVSQQLRMLRAERIVSRRRAGKHVFYSLADRHVIDMVHNALEHAAERSHVVDDSGED</sequence>
<dbReference type="PANTHER" id="PTHR43132">
    <property type="entry name" value="ARSENICAL RESISTANCE OPERON REPRESSOR ARSR-RELATED"/>
    <property type="match status" value="1"/>
</dbReference>
<organism evidence="5 6">
    <name type="scientific">Pendulispora albinea</name>
    <dbReference type="NCBI Taxonomy" id="2741071"/>
    <lineage>
        <taxon>Bacteria</taxon>
        <taxon>Pseudomonadati</taxon>
        <taxon>Myxococcota</taxon>
        <taxon>Myxococcia</taxon>
        <taxon>Myxococcales</taxon>
        <taxon>Sorangiineae</taxon>
        <taxon>Pendulisporaceae</taxon>
        <taxon>Pendulispora</taxon>
    </lineage>
</organism>
<keyword evidence="3" id="KW-0804">Transcription</keyword>
<gene>
    <name evidence="5" type="ORF">LZC94_18165</name>
</gene>
<proteinExistence type="predicted"/>
<feature type="domain" description="HTH arsR-type" evidence="4">
    <location>
        <begin position="32"/>
        <end position="126"/>
    </location>
</feature>
<dbReference type="Pfam" id="PF01022">
    <property type="entry name" value="HTH_5"/>
    <property type="match status" value="1"/>
</dbReference>
<dbReference type="InterPro" id="IPR036390">
    <property type="entry name" value="WH_DNA-bd_sf"/>
</dbReference>
<evidence type="ECO:0000259" key="4">
    <source>
        <dbReference type="PROSITE" id="PS50987"/>
    </source>
</evidence>
<keyword evidence="1" id="KW-0805">Transcription regulation</keyword>
<dbReference type="Proteomes" id="UP001370348">
    <property type="component" value="Chromosome"/>
</dbReference>
<dbReference type="SUPFAM" id="SSF46785">
    <property type="entry name" value="Winged helix' DNA-binding domain"/>
    <property type="match status" value="1"/>
</dbReference>
<keyword evidence="2" id="KW-0238">DNA-binding</keyword>
<dbReference type="PANTHER" id="PTHR43132:SF6">
    <property type="entry name" value="HTH-TYPE TRANSCRIPTIONAL REPRESSOR CZRA"/>
    <property type="match status" value="1"/>
</dbReference>
<dbReference type="PROSITE" id="PS50987">
    <property type="entry name" value="HTH_ARSR_2"/>
    <property type="match status" value="1"/>
</dbReference>
<dbReference type="InterPro" id="IPR051011">
    <property type="entry name" value="Metal_resp_trans_reg"/>
</dbReference>
<dbReference type="InterPro" id="IPR001845">
    <property type="entry name" value="HTH_ArsR_DNA-bd_dom"/>
</dbReference>
<evidence type="ECO:0000256" key="1">
    <source>
        <dbReference type="ARBA" id="ARBA00023015"/>
    </source>
</evidence>